<protein>
    <recommendedName>
        <fullName evidence="1">LtfC/p132/Gp6 beta-sandwich domain-containing protein</fullName>
    </recommendedName>
</protein>
<dbReference type="RefSeq" id="WP_090418424.1">
    <property type="nucleotide sequence ID" value="NZ_CTEC01000001.1"/>
</dbReference>
<dbReference type="Proteomes" id="UP000199601">
    <property type="component" value="Unassembled WGS sequence"/>
</dbReference>
<dbReference type="InterPro" id="IPR055688">
    <property type="entry name" value="LtfC/p132/Gp6_b-sand"/>
</dbReference>
<dbReference type="EMBL" id="CTEC01000001">
    <property type="protein sequence ID" value="CQD03842.1"/>
    <property type="molecule type" value="Genomic_DNA"/>
</dbReference>
<evidence type="ECO:0000259" key="1">
    <source>
        <dbReference type="Pfam" id="PF23926"/>
    </source>
</evidence>
<reference evidence="3" key="1">
    <citation type="submission" date="2015-03" db="EMBL/GenBank/DDBJ databases">
        <authorList>
            <person name="Urmite Genomes"/>
        </authorList>
    </citation>
    <scope>NUCLEOTIDE SEQUENCE [LARGE SCALE GENOMIC DNA]</scope>
    <source>
        <strain evidence="3">CSUR P1344</strain>
    </source>
</reference>
<proteinExistence type="predicted"/>
<accession>A0A0U1CZC8</accession>
<evidence type="ECO:0000313" key="3">
    <source>
        <dbReference type="Proteomes" id="UP000199601"/>
    </source>
</evidence>
<evidence type="ECO:0000313" key="2">
    <source>
        <dbReference type="EMBL" id="CQD03842.1"/>
    </source>
</evidence>
<dbReference type="AlphaFoldDB" id="A0A0U1CZC8"/>
<organism evidence="2 3">
    <name type="scientific">Mycobacterium europaeum</name>
    <dbReference type="NCBI Taxonomy" id="761804"/>
    <lineage>
        <taxon>Bacteria</taxon>
        <taxon>Bacillati</taxon>
        <taxon>Actinomycetota</taxon>
        <taxon>Actinomycetes</taxon>
        <taxon>Mycobacteriales</taxon>
        <taxon>Mycobacteriaceae</taxon>
        <taxon>Mycobacterium</taxon>
        <taxon>Mycobacterium simiae complex</taxon>
    </lineage>
</organism>
<keyword evidence="3" id="KW-1185">Reference proteome</keyword>
<gene>
    <name evidence="2" type="ORF">BN000_00663</name>
</gene>
<name>A0A0U1CZC8_9MYCO</name>
<feature type="domain" description="LtfC/p132/Gp6 beta-sandwich" evidence="1">
    <location>
        <begin position="10"/>
        <end position="109"/>
    </location>
</feature>
<dbReference type="Pfam" id="PF23926">
    <property type="entry name" value="LtfC"/>
    <property type="match status" value="1"/>
</dbReference>
<sequence>MALLFTPGAQVYDLPIIIGEDLVVDFQNQDANGNPVDYAPGVALRLDIYLWAEGIMSAQAQISTNHAVCFLPHSRTDQIAQGVYWRCVLTVPGGLGTPASVDIVPVNGAVVLYGPDSAPAGAGSVPLTLPNGNVSILVPTPGPPGVSGIAGTGVSVFGEVPAGTPNGSTTVFTCANNFQSGSTRVYRNGLREERGLGYSESTPTIIFTTAPMGTDVITVDYLIA</sequence>